<name>A0A1J8QQW1_9AGAM</name>
<evidence type="ECO:0008006" key="3">
    <source>
        <dbReference type="Google" id="ProtNLM"/>
    </source>
</evidence>
<accession>A0A1J8QQW1</accession>
<organism evidence="1 2">
    <name type="scientific">Rhizopogon vesiculosus</name>
    <dbReference type="NCBI Taxonomy" id="180088"/>
    <lineage>
        <taxon>Eukaryota</taxon>
        <taxon>Fungi</taxon>
        <taxon>Dikarya</taxon>
        <taxon>Basidiomycota</taxon>
        <taxon>Agaricomycotina</taxon>
        <taxon>Agaricomycetes</taxon>
        <taxon>Agaricomycetidae</taxon>
        <taxon>Boletales</taxon>
        <taxon>Suillineae</taxon>
        <taxon>Rhizopogonaceae</taxon>
        <taxon>Rhizopogon</taxon>
    </lineage>
</organism>
<reference evidence="1 2" key="1">
    <citation type="submission" date="2016-03" db="EMBL/GenBank/DDBJ databases">
        <title>Comparative genomics of the ectomycorrhizal sister species Rhizopogon vinicolor and Rhizopogon vesiculosus (Basidiomycota: Boletales) reveals a divergence of the mating type B locus.</title>
        <authorList>
            <person name="Mujic A.B."/>
            <person name="Kuo A."/>
            <person name="Tritt A."/>
            <person name="Lipzen A."/>
            <person name="Chen C."/>
            <person name="Johnson J."/>
            <person name="Sharma A."/>
            <person name="Barry K."/>
            <person name="Grigoriev I.V."/>
            <person name="Spatafora J.W."/>
        </authorList>
    </citation>
    <scope>NUCLEOTIDE SEQUENCE [LARGE SCALE GENOMIC DNA]</scope>
    <source>
        <strain evidence="1 2">AM-OR11-056</strain>
    </source>
</reference>
<protein>
    <recommendedName>
        <fullName evidence="3">Heterokaryon incompatibility domain-containing protein</fullName>
    </recommendedName>
</protein>
<sequence length="366" mass="41871">MSSAWYMRGWTYQELMLSHCHIFFTTHHMYFECMKDVFGEDVVAEPTNFPWHSHPLGYQGMDKFMPLGGGWSQREIQSAVQATRQLSLGVPATRYMDMVEEYTQCRLTLESDIMDMITALLNAMTNGYQWGGGNPGKAFRFDGNRAPLPSWSWAVWRGAVQYNGGDLLPEQGTYPLDIHESLVEQWHIVDNDGRLVCMDVWHPARVGNHDQWAIYLTLKGDINARQLISEKAPLQPGTLVFRTSSAHFNVANTDDIIAAEANYAVYSILSDIPQTSRIGRVLLPRSIHSLASFEFIVLSRPMGYSGLFNRLDEHRIWQLGYNSCMFYVMAVQKMRDEERMERVGVGVIFDRAWVNSTMEQKVVFLG</sequence>
<dbReference type="Proteomes" id="UP000183567">
    <property type="component" value="Unassembled WGS sequence"/>
</dbReference>
<dbReference type="PANTHER" id="PTHR33112:SF12">
    <property type="entry name" value="HETEROKARYON INCOMPATIBILITY DOMAIN-CONTAINING PROTEIN"/>
    <property type="match status" value="1"/>
</dbReference>
<evidence type="ECO:0000313" key="2">
    <source>
        <dbReference type="Proteomes" id="UP000183567"/>
    </source>
</evidence>
<dbReference type="AlphaFoldDB" id="A0A1J8QQW1"/>
<evidence type="ECO:0000313" key="1">
    <source>
        <dbReference type="EMBL" id="OJA11778.1"/>
    </source>
</evidence>
<keyword evidence="2" id="KW-1185">Reference proteome</keyword>
<gene>
    <name evidence="1" type="ORF">AZE42_13153</name>
</gene>
<dbReference type="EMBL" id="LVVM01004937">
    <property type="protein sequence ID" value="OJA11778.1"/>
    <property type="molecule type" value="Genomic_DNA"/>
</dbReference>
<comment type="caution">
    <text evidence="1">The sequence shown here is derived from an EMBL/GenBank/DDBJ whole genome shotgun (WGS) entry which is preliminary data.</text>
</comment>
<dbReference type="PANTHER" id="PTHR33112">
    <property type="entry name" value="DOMAIN PROTEIN, PUTATIVE-RELATED"/>
    <property type="match status" value="1"/>
</dbReference>
<proteinExistence type="predicted"/>
<dbReference type="OrthoDB" id="5125733at2759"/>